<dbReference type="Proteomes" id="UP000245137">
    <property type="component" value="Unassembled WGS sequence"/>
</dbReference>
<accession>A0A2U1SPM1</accession>
<dbReference type="PANTHER" id="PTHR45947">
    <property type="entry name" value="SULFOQUINOVOSYL TRANSFERASE SQD2"/>
    <property type="match status" value="1"/>
</dbReference>
<reference evidence="3 5" key="3">
    <citation type="submission" date="2019-07" db="EMBL/GenBank/DDBJ databases">
        <title>Ln-dependent methylotrophs.</title>
        <authorList>
            <person name="Tani A."/>
        </authorList>
    </citation>
    <scope>NUCLEOTIDE SEQUENCE [LARGE SCALE GENOMIC DNA]</scope>
    <source>
        <strain evidence="3 5">SM89A</strain>
    </source>
</reference>
<dbReference type="CDD" id="cd03814">
    <property type="entry name" value="GT4-like"/>
    <property type="match status" value="1"/>
</dbReference>
<reference evidence="2 4" key="1">
    <citation type="journal article" date="2018" name="Appl. Microbiol. Biotechnol.">
        <title>Co-cultivation of the strictly anaerobic methanogen Methanosarcina barkeri with aerobic methanotrophs in an oxygen-limited membrane bioreactor.</title>
        <authorList>
            <person name="In 't Zandt M.H."/>
            <person name="van den Bosch T.J.M."/>
            <person name="Rijkers R."/>
            <person name="van Kessel M.A.H.J."/>
            <person name="Jetten M.S.M."/>
            <person name="Welte C.U."/>
        </authorList>
    </citation>
    <scope>NUCLEOTIDE SEQUENCE [LARGE SCALE GENOMIC DNA]</scope>
    <source>
        <strain evidence="2 4">DSM 17706</strain>
    </source>
</reference>
<proteinExistence type="predicted"/>
<gene>
    <name evidence="2" type="ORF">C5689_12535</name>
    <name evidence="3" type="ORF">FM996_17265</name>
</gene>
<evidence type="ECO:0000313" key="4">
    <source>
        <dbReference type="Proteomes" id="UP000245137"/>
    </source>
</evidence>
<dbReference type="InterPro" id="IPR050194">
    <property type="entry name" value="Glycosyltransferase_grp1"/>
</dbReference>
<dbReference type="SUPFAM" id="SSF53756">
    <property type="entry name" value="UDP-Glycosyltransferase/glycogen phosphorylase"/>
    <property type="match status" value="1"/>
</dbReference>
<dbReference type="Proteomes" id="UP000316781">
    <property type="component" value="Unassembled WGS sequence"/>
</dbReference>
<dbReference type="Pfam" id="PF13692">
    <property type="entry name" value="Glyco_trans_1_4"/>
    <property type="match status" value="1"/>
</dbReference>
<dbReference type="EMBL" id="PUIV01000019">
    <property type="protein sequence ID" value="PWB93559.1"/>
    <property type="molecule type" value="Genomic_DNA"/>
</dbReference>
<evidence type="ECO:0000313" key="2">
    <source>
        <dbReference type="EMBL" id="PWB93559.1"/>
    </source>
</evidence>
<dbReference type="PANTHER" id="PTHR45947:SF3">
    <property type="entry name" value="SULFOQUINOVOSYL TRANSFERASE SQD2"/>
    <property type="match status" value="1"/>
</dbReference>
<reference evidence="2" key="2">
    <citation type="submission" date="2018-02" db="EMBL/GenBank/DDBJ databases">
        <authorList>
            <person name="Cohen D.B."/>
            <person name="Kent A.D."/>
        </authorList>
    </citation>
    <scope>NUCLEOTIDE SEQUENCE</scope>
    <source>
        <strain evidence="2">DSM 17706</strain>
    </source>
</reference>
<feature type="domain" description="Glycosyltransferase subfamily 4-like N-terminal" evidence="1">
    <location>
        <begin position="14"/>
        <end position="164"/>
    </location>
</feature>
<comment type="caution">
    <text evidence="2">The sequence shown here is derived from an EMBL/GenBank/DDBJ whole genome shotgun (WGS) entry which is preliminary data.</text>
</comment>
<keyword evidence="2" id="KW-0808">Transferase</keyword>
<dbReference type="Pfam" id="PF13439">
    <property type="entry name" value="Glyco_transf_4"/>
    <property type="match status" value="1"/>
</dbReference>
<evidence type="ECO:0000259" key="1">
    <source>
        <dbReference type="Pfam" id="PF13439"/>
    </source>
</evidence>
<dbReference type="OrthoDB" id="9802525at2"/>
<dbReference type="EMBL" id="VJMF01000073">
    <property type="protein sequence ID" value="TRL30321.1"/>
    <property type="molecule type" value="Genomic_DNA"/>
</dbReference>
<sequence length="363" mass="38694">MRILIATDAWRPQVNGVVRSLEAMASAASALGASIDFLTPQDFSSIPMPTYPEIQLAFATAGAAAKRLAQGYDHVHIATEGPVGLATRACCLRQGRRFTTSYHTRFPEYIHARTRFPVGVTYALLRRFHNSGAGTMVSTQTLAQELSARGFRRLMRWSRGVDHQLFHPEKAVDLGLPRPIYLYAGRLAVEKNIEAFLALDLPGTKLLAGDGPARAALEAAYPQARFLGVQTSAELATLYASSDVFVFPSRTDTFGMVLLEAMACGLPVAAFPVAGPLDVVGASGAGVLSEDLQAACLAATEIPRAIARAHALTFTWEASAQQFLGNVALAHQNGVEAAAQAAAGKSSSAKQPKLFVQGEMIEP</sequence>
<dbReference type="Gene3D" id="3.40.50.2000">
    <property type="entry name" value="Glycogen Phosphorylase B"/>
    <property type="match status" value="2"/>
</dbReference>
<name>A0A2U1SPM1_METSR</name>
<protein>
    <submittedName>
        <fullName evidence="2">Alpha-mannosyltransferase</fullName>
    </submittedName>
    <submittedName>
        <fullName evidence="3">Glycosyltransferase family 1 protein</fullName>
    </submittedName>
</protein>
<dbReference type="RefSeq" id="WP_108917608.1">
    <property type="nucleotide sequence ID" value="NZ_BGJY01000013.1"/>
</dbReference>
<keyword evidence="2" id="KW-0328">Glycosyltransferase</keyword>
<dbReference type="GO" id="GO:0016757">
    <property type="term" value="F:glycosyltransferase activity"/>
    <property type="evidence" value="ECO:0007669"/>
    <property type="project" value="UniProtKB-KW"/>
</dbReference>
<dbReference type="InterPro" id="IPR028098">
    <property type="entry name" value="Glyco_trans_4-like_N"/>
</dbReference>
<evidence type="ECO:0000313" key="3">
    <source>
        <dbReference type="EMBL" id="TRL30321.1"/>
    </source>
</evidence>
<keyword evidence="4" id="KW-1185">Reference proteome</keyword>
<evidence type="ECO:0000313" key="5">
    <source>
        <dbReference type="Proteomes" id="UP000316781"/>
    </source>
</evidence>
<organism evidence="2 4">
    <name type="scientific">Methylosinus sporium</name>
    <dbReference type="NCBI Taxonomy" id="428"/>
    <lineage>
        <taxon>Bacteria</taxon>
        <taxon>Pseudomonadati</taxon>
        <taxon>Pseudomonadota</taxon>
        <taxon>Alphaproteobacteria</taxon>
        <taxon>Hyphomicrobiales</taxon>
        <taxon>Methylocystaceae</taxon>
        <taxon>Methylosinus</taxon>
    </lineage>
</organism>
<dbReference type="AlphaFoldDB" id="A0A2U1SPM1"/>